<dbReference type="GeneID" id="28986175"/>
<dbReference type="OrthoDB" id="2564985at2759"/>
<organism evidence="2 3">
    <name type="scientific">Cutaneotrichosporon oleaginosum</name>
    <dbReference type="NCBI Taxonomy" id="879819"/>
    <lineage>
        <taxon>Eukaryota</taxon>
        <taxon>Fungi</taxon>
        <taxon>Dikarya</taxon>
        <taxon>Basidiomycota</taxon>
        <taxon>Agaricomycotina</taxon>
        <taxon>Tremellomycetes</taxon>
        <taxon>Trichosporonales</taxon>
        <taxon>Trichosporonaceae</taxon>
        <taxon>Cutaneotrichosporon</taxon>
    </lineage>
</organism>
<dbReference type="EMBL" id="KQ087256">
    <property type="protein sequence ID" value="KLT39542.1"/>
    <property type="molecule type" value="Genomic_DNA"/>
</dbReference>
<dbReference type="RefSeq" id="XP_018276033.1">
    <property type="nucleotide sequence ID" value="XM_018425572.1"/>
</dbReference>
<feature type="compositionally biased region" description="Acidic residues" evidence="1">
    <location>
        <begin position="158"/>
        <end position="170"/>
    </location>
</feature>
<gene>
    <name evidence="2" type="ORF">CC85DRAFT_304969</name>
</gene>
<evidence type="ECO:0000313" key="2">
    <source>
        <dbReference type="EMBL" id="KLT39542.1"/>
    </source>
</evidence>
<evidence type="ECO:0000256" key="1">
    <source>
        <dbReference type="SAM" id="MobiDB-lite"/>
    </source>
</evidence>
<dbReference type="AlphaFoldDB" id="A0A0J0XEP6"/>
<reference evidence="2 3" key="1">
    <citation type="submission" date="2015-03" db="EMBL/GenBank/DDBJ databases">
        <title>Genomics and transcriptomics of the oil-accumulating basidiomycete yeast T. oleaginosus allow insights into substrate utilization and the diverse evolutionary trajectories of mating systems in fungi.</title>
        <authorList>
            <consortium name="DOE Joint Genome Institute"/>
            <person name="Kourist R."/>
            <person name="Kracht O."/>
            <person name="Bracharz F."/>
            <person name="Lipzen A."/>
            <person name="Nolan M."/>
            <person name="Ohm R."/>
            <person name="Grigoriev I."/>
            <person name="Sun S."/>
            <person name="Heitman J."/>
            <person name="Bruck T."/>
            <person name="Nowrousian M."/>
        </authorList>
    </citation>
    <scope>NUCLEOTIDE SEQUENCE [LARGE SCALE GENOMIC DNA]</scope>
    <source>
        <strain evidence="2 3">IBC0246</strain>
    </source>
</reference>
<dbReference type="Proteomes" id="UP000053611">
    <property type="component" value="Unassembled WGS sequence"/>
</dbReference>
<protein>
    <submittedName>
        <fullName evidence="2">Uncharacterized protein</fullName>
    </submittedName>
</protein>
<keyword evidence="3" id="KW-1185">Reference proteome</keyword>
<name>A0A0J0XEP6_9TREE</name>
<evidence type="ECO:0000313" key="3">
    <source>
        <dbReference type="Proteomes" id="UP000053611"/>
    </source>
</evidence>
<sequence length="170" mass="18971">MDDLIATLNGGMHVSQESSELEMFKATLARALPAAPKAHRGSISLHAPSFATSFQEQPLYYIREDSPAPPYEAHTQHVPFDEDMDLEAAFAGDAFAPLHQTKQEDVWAAFRPDARPAFSFFGGEKQQPAVATFQFQIQQQKQQQKHQQPQPPAPQYQTDEDAAEAMITDE</sequence>
<accession>A0A0J0XEP6</accession>
<proteinExistence type="predicted"/>
<feature type="region of interest" description="Disordered" evidence="1">
    <location>
        <begin position="136"/>
        <end position="170"/>
    </location>
</feature>
<feature type="compositionally biased region" description="Low complexity" evidence="1">
    <location>
        <begin position="136"/>
        <end position="148"/>
    </location>
</feature>